<feature type="compositionally biased region" description="Acidic residues" evidence="1">
    <location>
        <begin position="155"/>
        <end position="166"/>
    </location>
</feature>
<sequence>MRADTFTTLPSLCMLPLFSFILFTAMGAPAIVAEARAANDQIDEIPQADSPSVSTREDIISERSGLFGFSFKVPFLCHLGHNECELKEKCPENRRSWIFGCGSGNVCCKPEPAIEDLHESLSEKRAPLTGPPNETFGDPDDIREEVRGSTRGAEDTVDEEEERTQD</sequence>
<evidence type="ECO:0000256" key="2">
    <source>
        <dbReference type="SAM" id="SignalP"/>
    </source>
</evidence>
<proteinExistence type="predicted"/>
<dbReference type="AlphaFoldDB" id="A0A131Z3G9"/>
<feature type="signal peptide" evidence="2">
    <location>
        <begin position="1"/>
        <end position="27"/>
    </location>
</feature>
<evidence type="ECO:0000313" key="3">
    <source>
        <dbReference type="EMBL" id="JAP85857.1"/>
    </source>
</evidence>
<feature type="region of interest" description="Disordered" evidence="1">
    <location>
        <begin position="119"/>
        <end position="166"/>
    </location>
</feature>
<protein>
    <submittedName>
        <fullName evidence="3">Carboxypeptidase inhibitor</fullName>
    </submittedName>
</protein>
<name>A0A131Z3G9_RHIAP</name>
<accession>A0A131Z3G9</accession>
<feature type="chain" id="PRO_5007286584" evidence="2">
    <location>
        <begin position="28"/>
        <end position="166"/>
    </location>
</feature>
<feature type="compositionally biased region" description="Basic and acidic residues" evidence="1">
    <location>
        <begin position="144"/>
        <end position="154"/>
    </location>
</feature>
<organism evidence="3">
    <name type="scientific">Rhipicephalus appendiculatus</name>
    <name type="common">Brown ear tick</name>
    <dbReference type="NCBI Taxonomy" id="34631"/>
    <lineage>
        <taxon>Eukaryota</taxon>
        <taxon>Metazoa</taxon>
        <taxon>Ecdysozoa</taxon>
        <taxon>Arthropoda</taxon>
        <taxon>Chelicerata</taxon>
        <taxon>Arachnida</taxon>
        <taxon>Acari</taxon>
        <taxon>Parasitiformes</taxon>
        <taxon>Ixodida</taxon>
        <taxon>Ixodoidea</taxon>
        <taxon>Ixodidae</taxon>
        <taxon>Rhipicephalinae</taxon>
        <taxon>Rhipicephalus</taxon>
        <taxon>Rhipicephalus</taxon>
    </lineage>
</organism>
<dbReference type="EMBL" id="GEDV01002700">
    <property type="protein sequence ID" value="JAP85857.1"/>
    <property type="molecule type" value="Transcribed_RNA"/>
</dbReference>
<keyword evidence="2" id="KW-0732">Signal</keyword>
<reference evidence="3" key="1">
    <citation type="journal article" date="2016" name="Ticks Tick Borne Dis.">
        <title>De novo assembly and annotation of the salivary gland transcriptome of Rhipicephalus appendiculatus male and female ticks during blood feeding.</title>
        <authorList>
            <person name="de Castro M.H."/>
            <person name="de Klerk D."/>
            <person name="Pienaar R."/>
            <person name="Latif A.A."/>
            <person name="Rees D.J."/>
            <person name="Mans B.J."/>
        </authorList>
    </citation>
    <scope>NUCLEOTIDE SEQUENCE</scope>
    <source>
        <tissue evidence="3">Salivary glands</tissue>
    </source>
</reference>
<evidence type="ECO:0000256" key="1">
    <source>
        <dbReference type="SAM" id="MobiDB-lite"/>
    </source>
</evidence>